<protein>
    <submittedName>
        <fullName evidence="1">Uncharacterized protein</fullName>
    </submittedName>
</protein>
<dbReference type="Proteomes" id="UP000643701">
    <property type="component" value="Unassembled WGS sequence"/>
</dbReference>
<dbReference type="RefSeq" id="WP_166399457.1">
    <property type="nucleotide sequence ID" value="NZ_JAANAS010000033.1"/>
</dbReference>
<accession>A0A967ADA3</accession>
<evidence type="ECO:0000313" key="1">
    <source>
        <dbReference type="EMBL" id="NGZ89188.1"/>
    </source>
</evidence>
<dbReference type="AlphaFoldDB" id="A0A967ADA3"/>
<sequence length="129" mass="15143">MNTNENKFVLLLQDKESSLFCKEILLETTDFMCIDFNDINQAYNFMKTNLPIECIYVISSHPVNNEHSGIDFILYLEELYKKHKRAIPFQPVLISSPEYQSYLKDIKSKSLKKILYKPLKPSFSDCFSD</sequence>
<organism evidence="1 2">
    <name type="scientific">Psychroflexus maritimus</name>
    <dbReference type="NCBI Taxonomy" id="2714865"/>
    <lineage>
        <taxon>Bacteria</taxon>
        <taxon>Pseudomonadati</taxon>
        <taxon>Bacteroidota</taxon>
        <taxon>Flavobacteriia</taxon>
        <taxon>Flavobacteriales</taxon>
        <taxon>Flavobacteriaceae</taxon>
        <taxon>Psychroflexus</taxon>
    </lineage>
</organism>
<reference evidence="1" key="1">
    <citation type="submission" date="2020-03" db="EMBL/GenBank/DDBJ databases">
        <title>Psychroflexus Maritimus sp. nov., isolate from marine sediment.</title>
        <authorList>
            <person name="Zhong Y.-L."/>
        </authorList>
    </citation>
    <scope>NUCLEOTIDE SEQUENCE</scope>
    <source>
        <strain evidence="1">C1</strain>
    </source>
</reference>
<gene>
    <name evidence="1" type="ORF">G7034_02870</name>
</gene>
<evidence type="ECO:0000313" key="2">
    <source>
        <dbReference type="Proteomes" id="UP000643701"/>
    </source>
</evidence>
<name>A0A967ADA3_9FLAO</name>
<comment type="caution">
    <text evidence="1">The sequence shown here is derived from an EMBL/GenBank/DDBJ whole genome shotgun (WGS) entry which is preliminary data.</text>
</comment>
<dbReference type="EMBL" id="JAANAS010000033">
    <property type="protein sequence ID" value="NGZ89188.1"/>
    <property type="molecule type" value="Genomic_DNA"/>
</dbReference>
<proteinExistence type="predicted"/>
<keyword evidence="2" id="KW-1185">Reference proteome</keyword>